<protein>
    <recommendedName>
        <fullName evidence="2">Ig-like domain-containing protein</fullName>
    </recommendedName>
</protein>
<dbReference type="PROSITE" id="PS50835">
    <property type="entry name" value="IG_LIKE"/>
    <property type="match status" value="5"/>
</dbReference>
<sequence>QGDPATLQVKFSGTKEITAKWFKGGQELTLGQKYKISVTDTVSILKIISTEKKDSGEYTFEVQNDVGRSSCRANLIIPPSFTKKLKKMDSIKGSSIDLECIVAGSHPISIQWFKDDQEISASEKYKYSFHDNTAFLEISHLEGTDSGTYTCSATNKAGHNQCSGHLTVKEPPYFVEKPQSQDVNPNTRVQLKALVGGTAPMTIKWFKDNKELHSGALRKQFCTLVFVLKNVPYHAFSSSLEPPQFIKKPSPVLVLRNGQSTTFECQITGTPEIRVSWYLDGNEITAIRKHGISFVDGLATFQISGARVENSGTYVCEARNDAGTASCSIQLKVKEPPSFIRELQPVEVVKDSDVELECEVMGTSPFEVTWLKNNREIRSSKKYTLSDRVSVFYLHITKCDPSDTGEYQCIISNEGGSCSCSARVSLKEPPSFIKKIENVTTVLKSSATFQSTVAGSPPISVTWLKDDQILDEDDNVHISFVNNVATLQIRTVDNGHSGRYTCQAKNESGVERCYAFLLVQGL</sequence>
<feature type="domain" description="Ig-like" evidence="2">
    <location>
        <begin position="430"/>
        <end position="508"/>
    </location>
</feature>
<dbReference type="InterPro" id="IPR003599">
    <property type="entry name" value="Ig_sub"/>
</dbReference>
<dbReference type="Gene3D" id="2.60.40.10">
    <property type="entry name" value="Immunoglobulins"/>
    <property type="match status" value="6"/>
</dbReference>
<accession>A0A8C4MYF0</accession>
<feature type="domain" description="Ig-like" evidence="2">
    <location>
        <begin position="79"/>
        <end position="167"/>
    </location>
</feature>
<dbReference type="PANTHER" id="PTHR47633:SF3">
    <property type="entry name" value="STRIATED MUSCLE PREFERENTIALLY EXPRESSED PROTEIN KINASE"/>
    <property type="match status" value="1"/>
</dbReference>
<proteinExistence type="predicted"/>
<dbReference type="InterPro" id="IPR036179">
    <property type="entry name" value="Ig-like_dom_sf"/>
</dbReference>
<evidence type="ECO:0000256" key="1">
    <source>
        <dbReference type="ARBA" id="ARBA00023157"/>
    </source>
</evidence>
<dbReference type="FunFam" id="2.60.40.10:FF:000022">
    <property type="entry name" value="Cardiac titin"/>
    <property type="match status" value="5"/>
</dbReference>
<dbReference type="Ensembl" id="ENSEAST00005035711.1">
    <property type="protein sequence ID" value="ENSEASP00005032769.1"/>
    <property type="gene ID" value="ENSEASG00005022399.1"/>
</dbReference>
<dbReference type="CDD" id="cd00096">
    <property type="entry name" value="Ig"/>
    <property type="match status" value="2"/>
</dbReference>
<evidence type="ECO:0000259" key="2">
    <source>
        <dbReference type="PROSITE" id="PS50835"/>
    </source>
</evidence>
<feature type="domain" description="Ig-like" evidence="2">
    <location>
        <begin position="1"/>
        <end position="76"/>
    </location>
</feature>
<reference evidence="3" key="1">
    <citation type="submission" date="2023-03" db="UniProtKB">
        <authorList>
            <consortium name="Ensembl"/>
        </authorList>
    </citation>
    <scope>IDENTIFICATION</scope>
</reference>
<dbReference type="OMA" id="NDDYQET"/>
<organism evidence="3">
    <name type="scientific">Equus asinus asinus</name>
    <dbReference type="NCBI Taxonomy" id="83772"/>
    <lineage>
        <taxon>Eukaryota</taxon>
        <taxon>Metazoa</taxon>
        <taxon>Chordata</taxon>
        <taxon>Craniata</taxon>
        <taxon>Vertebrata</taxon>
        <taxon>Euteleostomi</taxon>
        <taxon>Mammalia</taxon>
        <taxon>Eutheria</taxon>
        <taxon>Laurasiatheria</taxon>
        <taxon>Perissodactyla</taxon>
        <taxon>Equidae</taxon>
        <taxon>Equus</taxon>
    </lineage>
</organism>
<dbReference type="InterPro" id="IPR013783">
    <property type="entry name" value="Ig-like_fold"/>
</dbReference>
<dbReference type="SUPFAM" id="SSF48726">
    <property type="entry name" value="Immunoglobulin"/>
    <property type="match status" value="6"/>
</dbReference>
<evidence type="ECO:0000313" key="3">
    <source>
        <dbReference type="Ensembl" id="ENSEASP00005032769.1"/>
    </source>
</evidence>
<dbReference type="InterPro" id="IPR003598">
    <property type="entry name" value="Ig_sub2"/>
</dbReference>
<dbReference type="PANTHER" id="PTHR47633">
    <property type="entry name" value="IMMUNOGLOBULIN"/>
    <property type="match status" value="1"/>
</dbReference>
<dbReference type="AlphaFoldDB" id="A0A8C4MYF0"/>
<keyword evidence="1" id="KW-1015">Disulfide bond</keyword>
<dbReference type="SMART" id="SM00409">
    <property type="entry name" value="IG"/>
    <property type="match status" value="5"/>
</dbReference>
<dbReference type="GO" id="GO:0004674">
    <property type="term" value="F:protein serine/threonine kinase activity"/>
    <property type="evidence" value="ECO:0007669"/>
    <property type="project" value="UniProtKB-KW"/>
</dbReference>
<dbReference type="Pfam" id="PF07679">
    <property type="entry name" value="I-set"/>
    <property type="match status" value="5"/>
</dbReference>
<dbReference type="InterPro" id="IPR007110">
    <property type="entry name" value="Ig-like_dom"/>
</dbReference>
<dbReference type="InterPro" id="IPR013098">
    <property type="entry name" value="Ig_I-set"/>
</dbReference>
<name>A0A8C4MYF0_EQUAS</name>
<feature type="domain" description="Ig-like" evidence="2">
    <location>
        <begin position="243"/>
        <end position="332"/>
    </location>
</feature>
<feature type="domain" description="Ig-like" evidence="2">
    <location>
        <begin position="337"/>
        <end position="425"/>
    </location>
</feature>
<dbReference type="SMART" id="SM00408">
    <property type="entry name" value="IGc2"/>
    <property type="match status" value="5"/>
</dbReference>